<reference evidence="1 2" key="1">
    <citation type="submission" date="2023-05" db="EMBL/GenBank/DDBJ databases">
        <title>B98-5 Cell Line De Novo Hybrid Assembly: An Optical Mapping Approach.</title>
        <authorList>
            <person name="Kananen K."/>
            <person name="Auerbach J.A."/>
            <person name="Kautto E."/>
            <person name="Blachly J.S."/>
        </authorList>
    </citation>
    <scope>NUCLEOTIDE SEQUENCE [LARGE SCALE GENOMIC DNA]</scope>
    <source>
        <strain evidence="1">B95-8</strain>
        <tissue evidence="1">Cell line</tissue>
    </source>
</reference>
<dbReference type="EMBL" id="JASSZA010000017">
    <property type="protein sequence ID" value="KAK2090627.1"/>
    <property type="molecule type" value="Genomic_DNA"/>
</dbReference>
<proteinExistence type="predicted"/>
<name>A0ABQ9U0R1_SAGOE</name>
<accession>A0ABQ9U0R1</accession>
<gene>
    <name evidence="1" type="ORF">P7K49_031884</name>
</gene>
<protein>
    <submittedName>
        <fullName evidence="1">Uncharacterized protein</fullName>
    </submittedName>
</protein>
<feature type="non-terminal residue" evidence="1">
    <location>
        <position position="1"/>
    </location>
</feature>
<keyword evidence="2" id="KW-1185">Reference proteome</keyword>
<feature type="non-terminal residue" evidence="1">
    <location>
        <position position="57"/>
    </location>
</feature>
<comment type="caution">
    <text evidence="1">The sequence shown here is derived from an EMBL/GenBank/DDBJ whole genome shotgun (WGS) entry which is preliminary data.</text>
</comment>
<evidence type="ECO:0000313" key="2">
    <source>
        <dbReference type="Proteomes" id="UP001266305"/>
    </source>
</evidence>
<sequence length="57" mass="6204">IPTVKENELKVYVNQQNKEMASGDQSAGSPMCPVKMQVSATEKLEVVTALLVTQENP</sequence>
<evidence type="ECO:0000313" key="1">
    <source>
        <dbReference type="EMBL" id="KAK2090627.1"/>
    </source>
</evidence>
<dbReference type="Proteomes" id="UP001266305">
    <property type="component" value="Unassembled WGS sequence"/>
</dbReference>
<organism evidence="1 2">
    <name type="scientific">Saguinus oedipus</name>
    <name type="common">Cotton-top tamarin</name>
    <name type="synonym">Oedipomidas oedipus</name>
    <dbReference type="NCBI Taxonomy" id="9490"/>
    <lineage>
        <taxon>Eukaryota</taxon>
        <taxon>Metazoa</taxon>
        <taxon>Chordata</taxon>
        <taxon>Craniata</taxon>
        <taxon>Vertebrata</taxon>
        <taxon>Euteleostomi</taxon>
        <taxon>Mammalia</taxon>
        <taxon>Eutheria</taxon>
        <taxon>Euarchontoglires</taxon>
        <taxon>Primates</taxon>
        <taxon>Haplorrhini</taxon>
        <taxon>Platyrrhini</taxon>
        <taxon>Cebidae</taxon>
        <taxon>Callitrichinae</taxon>
        <taxon>Saguinus</taxon>
    </lineage>
</organism>